<dbReference type="Pfam" id="PF07645">
    <property type="entry name" value="EGF_CA"/>
    <property type="match status" value="1"/>
</dbReference>
<dbReference type="CDD" id="cd00054">
    <property type="entry name" value="EGF_CA"/>
    <property type="match status" value="1"/>
</dbReference>
<dbReference type="AlphaFoldDB" id="A0AAV4F655"/>
<dbReference type="Proteomes" id="UP000762676">
    <property type="component" value="Unassembled WGS sequence"/>
</dbReference>
<keyword evidence="2" id="KW-1015">Disulfide bond</keyword>
<gene>
    <name evidence="4" type="ORF">ElyMa_005615000</name>
</gene>
<dbReference type="InterPro" id="IPR049883">
    <property type="entry name" value="NOTCH1_EGF-like"/>
</dbReference>
<dbReference type="GO" id="GO:0005509">
    <property type="term" value="F:calcium ion binding"/>
    <property type="evidence" value="ECO:0007669"/>
    <property type="project" value="InterPro"/>
</dbReference>
<evidence type="ECO:0000259" key="3">
    <source>
        <dbReference type="SMART" id="SM00179"/>
    </source>
</evidence>
<dbReference type="SUPFAM" id="SSF57196">
    <property type="entry name" value="EGF/Laminin"/>
    <property type="match status" value="1"/>
</dbReference>
<dbReference type="SMART" id="SM00179">
    <property type="entry name" value="EGF_CA"/>
    <property type="match status" value="1"/>
</dbReference>
<reference evidence="4 5" key="1">
    <citation type="journal article" date="2021" name="Elife">
        <title>Chloroplast acquisition without the gene transfer in kleptoplastic sea slugs, Plakobranchus ocellatus.</title>
        <authorList>
            <person name="Maeda T."/>
            <person name="Takahashi S."/>
            <person name="Yoshida T."/>
            <person name="Shimamura S."/>
            <person name="Takaki Y."/>
            <person name="Nagai Y."/>
            <person name="Toyoda A."/>
            <person name="Suzuki Y."/>
            <person name="Arimoto A."/>
            <person name="Ishii H."/>
            <person name="Satoh N."/>
            <person name="Nishiyama T."/>
            <person name="Hasebe M."/>
            <person name="Maruyama T."/>
            <person name="Minagawa J."/>
            <person name="Obokata J."/>
            <person name="Shigenobu S."/>
        </authorList>
    </citation>
    <scope>NUCLEOTIDE SEQUENCE [LARGE SCALE GENOMIC DNA]</scope>
</reference>
<protein>
    <submittedName>
        <fullName evidence="4">Hemicentin-1</fullName>
    </submittedName>
</protein>
<comment type="caution">
    <text evidence="4">The sequence shown here is derived from an EMBL/GenBank/DDBJ whole genome shotgun (WGS) entry which is preliminary data.</text>
</comment>
<dbReference type="InterPro" id="IPR001881">
    <property type="entry name" value="EGF-like_Ca-bd_dom"/>
</dbReference>
<name>A0AAV4F655_9GAST</name>
<dbReference type="EMBL" id="BMAT01011218">
    <property type="protein sequence ID" value="GFR68702.1"/>
    <property type="molecule type" value="Genomic_DNA"/>
</dbReference>
<keyword evidence="1" id="KW-0245">EGF-like domain</keyword>
<feature type="domain" description="EGF-like calcium-binding" evidence="3">
    <location>
        <begin position="17"/>
        <end position="62"/>
    </location>
</feature>
<dbReference type="Gene3D" id="2.10.25.10">
    <property type="entry name" value="Laminin"/>
    <property type="match status" value="1"/>
</dbReference>
<accession>A0AAV4F655</accession>
<evidence type="ECO:0000256" key="1">
    <source>
        <dbReference type="ARBA" id="ARBA00022536"/>
    </source>
</evidence>
<evidence type="ECO:0000256" key="2">
    <source>
        <dbReference type="ARBA" id="ARBA00023157"/>
    </source>
</evidence>
<proteinExistence type="predicted"/>
<keyword evidence="5" id="KW-1185">Reference proteome</keyword>
<dbReference type="InterPro" id="IPR018097">
    <property type="entry name" value="EGF_Ca-bd_CS"/>
</dbReference>
<evidence type="ECO:0000313" key="4">
    <source>
        <dbReference type="EMBL" id="GFR68702.1"/>
    </source>
</evidence>
<dbReference type="FunFam" id="2.10.25.10:FF:000352">
    <property type="entry name" value="Hemicentin 1"/>
    <property type="match status" value="1"/>
</dbReference>
<dbReference type="PROSITE" id="PS01187">
    <property type="entry name" value="EGF_CA"/>
    <property type="match status" value="1"/>
</dbReference>
<organism evidence="4 5">
    <name type="scientific">Elysia marginata</name>
    <dbReference type="NCBI Taxonomy" id="1093978"/>
    <lineage>
        <taxon>Eukaryota</taxon>
        <taxon>Metazoa</taxon>
        <taxon>Spiralia</taxon>
        <taxon>Lophotrochozoa</taxon>
        <taxon>Mollusca</taxon>
        <taxon>Gastropoda</taxon>
        <taxon>Heterobranchia</taxon>
        <taxon>Euthyneura</taxon>
        <taxon>Panpulmonata</taxon>
        <taxon>Sacoglossa</taxon>
        <taxon>Placobranchoidea</taxon>
        <taxon>Plakobranchidae</taxon>
        <taxon>Elysia</taxon>
    </lineage>
</organism>
<evidence type="ECO:0000313" key="5">
    <source>
        <dbReference type="Proteomes" id="UP000762676"/>
    </source>
</evidence>
<sequence length="119" mass="13330">MIRFGYRLGLDGFSCYDIDECLEENINCGAEKMCFNHRGSYSCIDIPCPPDYARDPTTNFCVLECVSTDIPCPPGAKYADIIEFRTVALPGGQPARQDLIRLSAYNQHDQFLPQVRSLG</sequence>